<keyword evidence="1" id="KW-0472">Membrane</keyword>
<comment type="caution">
    <text evidence="2">The sequence shown here is derived from an EMBL/GenBank/DDBJ whole genome shotgun (WGS) entry which is preliminary data.</text>
</comment>
<evidence type="ECO:0000313" key="3">
    <source>
        <dbReference type="Proteomes" id="UP001610334"/>
    </source>
</evidence>
<name>A0ABR4HS71_9EURO</name>
<keyword evidence="3" id="KW-1185">Reference proteome</keyword>
<organism evidence="2 3">
    <name type="scientific">Aspergillus granulosus</name>
    <dbReference type="NCBI Taxonomy" id="176169"/>
    <lineage>
        <taxon>Eukaryota</taxon>
        <taxon>Fungi</taxon>
        <taxon>Dikarya</taxon>
        <taxon>Ascomycota</taxon>
        <taxon>Pezizomycotina</taxon>
        <taxon>Eurotiomycetes</taxon>
        <taxon>Eurotiomycetidae</taxon>
        <taxon>Eurotiales</taxon>
        <taxon>Aspergillaceae</taxon>
        <taxon>Aspergillus</taxon>
        <taxon>Aspergillus subgen. Nidulantes</taxon>
    </lineage>
</organism>
<proteinExistence type="predicted"/>
<keyword evidence="1" id="KW-1133">Transmembrane helix</keyword>
<sequence length="80" mass="9212">MSNSLRCKQSSGDLQRFFSKFLSITARHWLVSFWCIAFSSIQNFVLSSVFLVDSSRRKSRKDRCRSLTGVSRLSGTIRTE</sequence>
<evidence type="ECO:0000313" key="2">
    <source>
        <dbReference type="EMBL" id="KAL2818348.1"/>
    </source>
</evidence>
<dbReference type="EMBL" id="JBFXLT010000014">
    <property type="protein sequence ID" value="KAL2818348.1"/>
    <property type="molecule type" value="Genomic_DNA"/>
</dbReference>
<keyword evidence="1" id="KW-0812">Transmembrane</keyword>
<protein>
    <submittedName>
        <fullName evidence="2">Uncharacterized protein</fullName>
    </submittedName>
</protein>
<reference evidence="2 3" key="1">
    <citation type="submission" date="2024-07" db="EMBL/GenBank/DDBJ databases">
        <title>Section-level genome sequencing and comparative genomics of Aspergillus sections Usti and Cavernicolus.</title>
        <authorList>
            <consortium name="Lawrence Berkeley National Laboratory"/>
            <person name="Nybo J.L."/>
            <person name="Vesth T.C."/>
            <person name="Theobald S."/>
            <person name="Frisvad J.C."/>
            <person name="Larsen T.O."/>
            <person name="Kjaerboelling I."/>
            <person name="Rothschild-Mancinelli K."/>
            <person name="Lyhne E.K."/>
            <person name="Kogle M.E."/>
            <person name="Barry K."/>
            <person name="Clum A."/>
            <person name="Na H."/>
            <person name="Ledsgaard L."/>
            <person name="Lin J."/>
            <person name="Lipzen A."/>
            <person name="Kuo A."/>
            <person name="Riley R."/>
            <person name="Mondo S."/>
            <person name="Labutti K."/>
            <person name="Haridas S."/>
            <person name="Pangalinan J."/>
            <person name="Salamov A.A."/>
            <person name="Simmons B.A."/>
            <person name="Magnuson J.K."/>
            <person name="Chen J."/>
            <person name="Drula E."/>
            <person name="Henrissat B."/>
            <person name="Wiebenga A."/>
            <person name="Lubbers R.J."/>
            <person name="Gomes A.C."/>
            <person name="Makela M.R."/>
            <person name="Stajich J."/>
            <person name="Grigoriev I.V."/>
            <person name="Mortensen U.H."/>
            <person name="De Vries R.P."/>
            <person name="Baker S.E."/>
            <person name="Andersen M.R."/>
        </authorList>
    </citation>
    <scope>NUCLEOTIDE SEQUENCE [LARGE SCALE GENOMIC DNA]</scope>
    <source>
        <strain evidence="2 3">CBS 588.65</strain>
    </source>
</reference>
<dbReference type="Proteomes" id="UP001610334">
    <property type="component" value="Unassembled WGS sequence"/>
</dbReference>
<evidence type="ECO:0000256" key="1">
    <source>
        <dbReference type="SAM" id="Phobius"/>
    </source>
</evidence>
<gene>
    <name evidence="2" type="ORF">BJX63DRAFT_384051</name>
</gene>
<feature type="transmembrane region" description="Helical" evidence="1">
    <location>
        <begin position="29"/>
        <end position="52"/>
    </location>
</feature>
<accession>A0ABR4HS71</accession>